<keyword evidence="11" id="KW-1185">Reference proteome</keyword>
<feature type="transmembrane region" description="Helical" evidence="8">
    <location>
        <begin position="279"/>
        <end position="299"/>
    </location>
</feature>
<feature type="transmembrane region" description="Helical" evidence="8">
    <location>
        <begin position="213"/>
        <end position="236"/>
    </location>
</feature>
<protein>
    <recommendedName>
        <fullName evidence="8">Bcr/CflA family efflux transporter</fullName>
    </recommendedName>
</protein>
<keyword evidence="5 8" id="KW-0812">Transmembrane</keyword>
<comment type="subcellular location">
    <subcellularLocation>
        <location evidence="1 8">Cell membrane</location>
        <topology evidence="1 8">Multi-pass membrane protein</topology>
    </subcellularLocation>
</comment>
<evidence type="ECO:0000259" key="9">
    <source>
        <dbReference type="PROSITE" id="PS50850"/>
    </source>
</evidence>
<dbReference type="PANTHER" id="PTHR23502">
    <property type="entry name" value="MAJOR FACILITATOR SUPERFAMILY"/>
    <property type="match status" value="1"/>
</dbReference>
<comment type="caution">
    <text evidence="8">Lacks conserved residue(s) required for the propagation of feature annotation.</text>
</comment>
<name>A0A0P9CCQ3_9BACL</name>
<evidence type="ECO:0000313" key="11">
    <source>
        <dbReference type="Proteomes" id="UP000050482"/>
    </source>
</evidence>
<keyword evidence="6 8" id="KW-1133">Transmembrane helix</keyword>
<dbReference type="EMBL" id="LJCO01000051">
    <property type="protein sequence ID" value="KPV43402.1"/>
    <property type="molecule type" value="Genomic_DNA"/>
</dbReference>
<feature type="transmembrane region" description="Helical" evidence="8">
    <location>
        <begin position="342"/>
        <end position="362"/>
    </location>
</feature>
<dbReference type="RefSeq" id="WP_054969486.1">
    <property type="nucleotide sequence ID" value="NZ_LJCO01000051.1"/>
</dbReference>
<evidence type="ECO:0000256" key="6">
    <source>
        <dbReference type="ARBA" id="ARBA00022989"/>
    </source>
</evidence>
<feature type="transmembrane region" description="Helical" evidence="8">
    <location>
        <begin position="77"/>
        <end position="95"/>
    </location>
</feature>
<dbReference type="GO" id="GO:0005886">
    <property type="term" value="C:plasma membrane"/>
    <property type="evidence" value="ECO:0007669"/>
    <property type="project" value="UniProtKB-SubCell"/>
</dbReference>
<dbReference type="Gene3D" id="1.20.1720.10">
    <property type="entry name" value="Multidrug resistance protein D"/>
    <property type="match status" value="1"/>
</dbReference>
<keyword evidence="4 8" id="KW-1003">Cell membrane</keyword>
<gene>
    <name evidence="10" type="ORF">AN477_12425</name>
</gene>
<dbReference type="PANTHER" id="PTHR23502:SF132">
    <property type="entry name" value="POLYAMINE TRANSPORTER 2-RELATED"/>
    <property type="match status" value="1"/>
</dbReference>
<dbReference type="InterPro" id="IPR036259">
    <property type="entry name" value="MFS_trans_sf"/>
</dbReference>
<dbReference type="CDD" id="cd17320">
    <property type="entry name" value="MFS_MdfA_MDR_like"/>
    <property type="match status" value="1"/>
</dbReference>
<dbReference type="SUPFAM" id="SSF103473">
    <property type="entry name" value="MFS general substrate transporter"/>
    <property type="match status" value="1"/>
</dbReference>
<feature type="transmembrane region" description="Helical" evidence="8">
    <location>
        <begin position="45"/>
        <end position="65"/>
    </location>
</feature>
<dbReference type="GO" id="GO:0042910">
    <property type="term" value="F:xenobiotic transmembrane transporter activity"/>
    <property type="evidence" value="ECO:0007669"/>
    <property type="project" value="InterPro"/>
</dbReference>
<feature type="transmembrane region" description="Helical" evidence="8">
    <location>
        <begin position="164"/>
        <end position="183"/>
    </location>
</feature>
<proteinExistence type="inferred from homology"/>
<dbReference type="NCBIfam" id="TIGR00710">
    <property type="entry name" value="efflux_Bcr_CflA"/>
    <property type="match status" value="1"/>
</dbReference>
<dbReference type="GO" id="GO:1990961">
    <property type="term" value="P:xenobiotic detoxification by transmembrane export across the plasma membrane"/>
    <property type="evidence" value="ECO:0007669"/>
    <property type="project" value="InterPro"/>
</dbReference>
<dbReference type="Pfam" id="PF07690">
    <property type="entry name" value="MFS_1"/>
    <property type="match status" value="1"/>
</dbReference>
<evidence type="ECO:0000256" key="2">
    <source>
        <dbReference type="ARBA" id="ARBA00006236"/>
    </source>
</evidence>
<dbReference type="InterPro" id="IPR011701">
    <property type="entry name" value="MFS"/>
</dbReference>
<evidence type="ECO:0000256" key="1">
    <source>
        <dbReference type="ARBA" id="ARBA00004651"/>
    </source>
</evidence>
<feature type="transmembrane region" description="Helical" evidence="8">
    <location>
        <begin position="305"/>
        <end position="330"/>
    </location>
</feature>
<dbReference type="PROSITE" id="PS50850">
    <property type="entry name" value="MFS"/>
    <property type="match status" value="1"/>
</dbReference>
<keyword evidence="3 8" id="KW-0813">Transport</keyword>
<dbReference type="InterPro" id="IPR020846">
    <property type="entry name" value="MFS_dom"/>
</dbReference>
<reference evidence="10 11" key="1">
    <citation type="submission" date="2015-09" db="EMBL/GenBank/DDBJ databases">
        <title>Draft genome sequence of Alicyclobacillus ferrooxydans DSM 22381.</title>
        <authorList>
            <person name="Hemp J."/>
        </authorList>
    </citation>
    <scope>NUCLEOTIDE SEQUENCE [LARGE SCALE GENOMIC DNA]</scope>
    <source>
        <strain evidence="10 11">TC-34</strain>
    </source>
</reference>
<evidence type="ECO:0000256" key="4">
    <source>
        <dbReference type="ARBA" id="ARBA00022475"/>
    </source>
</evidence>
<dbReference type="STRING" id="471514.AN477_12425"/>
<comment type="caution">
    <text evidence="10">The sequence shown here is derived from an EMBL/GenBank/DDBJ whole genome shotgun (WGS) entry which is preliminary data.</text>
</comment>
<evidence type="ECO:0000256" key="5">
    <source>
        <dbReference type="ARBA" id="ARBA00022692"/>
    </source>
</evidence>
<evidence type="ECO:0000256" key="3">
    <source>
        <dbReference type="ARBA" id="ARBA00022448"/>
    </source>
</evidence>
<accession>A0A0P9CCQ3</accession>
<evidence type="ECO:0000256" key="7">
    <source>
        <dbReference type="ARBA" id="ARBA00023136"/>
    </source>
</evidence>
<feature type="transmembrane region" description="Helical" evidence="8">
    <location>
        <begin position="248"/>
        <end position="267"/>
    </location>
</feature>
<feature type="domain" description="Major facilitator superfamily (MFS) profile" evidence="9">
    <location>
        <begin position="7"/>
        <end position="395"/>
    </location>
</feature>
<feature type="transmembrane region" description="Helical" evidence="8">
    <location>
        <begin position="133"/>
        <end position="158"/>
    </location>
</feature>
<evidence type="ECO:0000313" key="10">
    <source>
        <dbReference type="EMBL" id="KPV43402.1"/>
    </source>
</evidence>
<feature type="transmembrane region" description="Helical" evidence="8">
    <location>
        <begin position="368"/>
        <end position="388"/>
    </location>
</feature>
<comment type="similarity">
    <text evidence="2 8">Belongs to the major facilitator superfamily. Bcr/CmlA family.</text>
</comment>
<dbReference type="Proteomes" id="UP000050482">
    <property type="component" value="Unassembled WGS sequence"/>
</dbReference>
<sequence>MTSNKHHLRFAFMLAMFSGLGPFTFDMYLPSFPQMMTFFGTSASTIQVSLTACLLGLALGQITMGALSDVHGRRKPLIIAMMIYCLASLGCAVAPNIGIFIALRFVQGFAVSAGTVSSAIARDTYSGTELTKFFALISVMSSVAPLLAPLAGSAVISFTKWEGVFYLLGTLGFILSITTIWRLKESLPVEKRIRSNFGEMFGNFKTLLGNRVFMGYVLAQGFMLGGVFAYVAGTPFVYQKIYGVSPQVFSMLFALNGIVLITASQVVRKLAGRIPEHRILHFGLGLSFIATIVALVVVLTHGPLFALVIPLVCYVASMGTIGPVAFTLAMESQGHIAGSASALLGVIPFLLGCVSSPLVGIAGEYSALPLGIILLTASLLAIGSYTVLTSKRRVTAAQTTESV</sequence>
<dbReference type="AlphaFoldDB" id="A0A0P9CCQ3"/>
<evidence type="ECO:0000256" key="8">
    <source>
        <dbReference type="RuleBase" id="RU365088"/>
    </source>
</evidence>
<dbReference type="InterPro" id="IPR004812">
    <property type="entry name" value="Efflux_drug-R_Bcr/CmlA"/>
</dbReference>
<dbReference type="FunFam" id="1.20.1720.10:FF:000005">
    <property type="entry name" value="Bcr/CflA family efflux transporter"/>
    <property type="match status" value="1"/>
</dbReference>
<organism evidence="10 11">
    <name type="scientific">Alicyclobacillus ferrooxydans</name>
    <dbReference type="NCBI Taxonomy" id="471514"/>
    <lineage>
        <taxon>Bacteria</taxon>
        <taxon>Bacillati</taxon>
        <taxon>Bacillota</taxon>
        <taxon>Bacilli</taxon>
        <taxon>Bacillales</taxon>
        <taxon>Alicyclobacillaceae</taxon>
        <taxon>Alicyclobacillus</taxon>
    </lineage>
</organism>
<dbReference type="OrthoDB" id="9800416at2"/>
<feature type="transmembrane region" description="Helical" evidence="8">
    <location>
        <begin position="7"/>
        <end position="25"/>
    </location>
</feature>
<dbReference type="PATRIC" id="fig|471514.4.peg.1567"/>
<keyword evidence="7 8" id="KW-0472">Membrane</keyword>